<protein>
    <recommendedName>
        <fullName evidence="1">Rad21/Rec8-like protein C-terminal eukaryotic domain-containing protein</fullName>
    </recommendedName>
</protein>
<dbReference type="Pfam" id="PF04824">
    <property type="entry name" value="Rad21_Rec8"/>
    <property type="match status" value="1"/>
</dbReference>
<evidence type="ECO:0000313" key="3">
    <source>
        <dbReference type="Proteomes" id="UP000631114"/>
    </source>
</evidence>
<keyword evidence="3" id="KW-1185">Reference proteome</keyword>
<comment type="caution">
    <text evidence="2">The sequence shown here is derived from an EMBL/GenBank/DDBJ whole genome shotgun (WGS) entry which is preliminary data.</text>
</comment>
<organism evidence="2 3">
    <name type="scientific">Coptis chinensis</name>
    <dbReference type="NCBI Taxonomy" id="261450"/>
    <lineage>
        <taxon>Eukaryota</taxon>
        <taxon>Viridiplantae</taxon>
        <taxon>Streptophyta</taxon>
        <taxon>Embryophyta</taxon>
        <taxon>Tracheophyta</taxon>
        <taxon>Spermatophyta</taxon>
        <taxon>Magnoliopsida</taxon>
        <taxon>Ranunculales</taxon>
        <taxon>Ranunculaceae</taxon>
        <taxon>Coptidoideae</taxon>
        <taxon>Coptis</taxon>
    </lineage>
</organism>
<dbReference type="InterPro" id="IPR039781">
    <property type="entry name" value="Rad21/Rec8-like"/>
</dbReference>
<evidence type="ECO:0000313" key="2">
    <source>
        <dbReference type="EMBL" id="KAF9612808.1"/>
    </source>
</evidence>
<dbReference type="GO" id="GO:1990414">
    <property type="term" value="P:replication-born double-strand break repair via sister chromatid exchange"/>
    <property type="evidence" value="ECO:0007669"/>
    <property type="project" value="TreeGrafter"/>
</dbReference>
<gene>
    <name evidence="2" type="ORF">IFM89_004218</name>
</gene>
<sequence length="185" mass="21082">MSFDMPRFLNFDDEDTIEEDNGIPNAEEVGILDNSGWSSRTTGVAKYLQTLFDTESGHGRKVLSMDNLLSGKTRMEASRMFFETLAAFVPMSDPSLIEQYEYANEHDIKCRIIMTETAPGDKMVLMARQPDEILYHFYQVPINRKGFVGKVLGQLDGLIMQSVKIGETGIREITMYLLDYDHSIY</sequence>
<reference evidence="2 3" key="1">
    <citation type="submission" date="2020-10" db="EMBL/GenBank/DDBJ databases">
        <title>The Coptis chinensis genome and diversification of protoberbering-type alkaloids.</title>
        <authorList>
            <person name="Wang B."/>
            <person name="Shu S."/>
            <person name="Song C."/>
            <person name="Liu Y."/>
        </authorList>
    </citation>
    <scope>NUCLEOTIDE SEQUENCE [LARGE SCALE GENOMIC DNA]</scope>
    <source>
        <strain evidence="2">HL-2020</strain>
        <tissue evidence="2">Leaf</tissue>
    </source>
</reference>
<dbReference type="PANTHER" id="PTHR12585:SF69">
    <property type="entry name" value="FI11703P"/>
    <property type="match status" value="1"/>
</dbReference>
<dbReference type="EMBL" id="JADFTS010000003">
    <property type="protein sequence ID" value="KAF9612808.1"/>
    <property type="molecule type" value="Genomic_DNA"/>
</dbReference>
<dbReference type="GO" id="GO:0007062">
    <property type="term" value="P:sister chromatid cohesion"/>
    <property type="evidence" value="ECO:0007669"/>
    <property type="project" value="InterPro"/>
</dbReference>
<dbReference type="Proteomes" id="UP000631114">
    <property type="component" value="Unassembled WGS sequence"/>
</dbReference>
<dbReference type="PANTHER" id="PTHR12585">
    <property type="entry name" value="SCC1 / RAD21 FAMILY MEMBER"/>
    <property type="match status" value="1"/>
</dbReference>
<feature type="domain" description="Rad21/Rec8-like protein C-terminal eukaryotic" evidence="1">
    <location>
        <begin position="60"/>
        <end position="85"/>
    </location>
</feature>
<name>A0A835IBG8_9MAGN</name>
<dbReference type="GO" id="GO:0003682">
    <property type="term" value="F:chromatin binding"/>
    <property type="evidence" value="ECO:0007669"/>
    <property type="project" value="TreeGrafter"/>
</dbReference>
<dbReference type="OrthoDB" id="10071381at2759"/>
<dbReference type="InterPro" id="IPR006909">
    <property type="entry name" value="Rad21/Rec8_C_eu"/>
</dbReference>
<proteinExistence type="predicted"/>
<dbReference type="AlphaFoldDB" id="A0A835IBG8"/>
<evidence type="ECO:0000259" key="1">
    <source>
        <dbReference type="Pfam" id="PF04824"/>
    </source>
</evidence>
<accession>A0A835IBG8</accession>
<dbReference type="GO" id="GO:0008278">
    <property type="term" value="C:cohesin complex"/>
    <property type="evidence" value="ECO:0007669"/>
    <property type="project" value="InterPro"/>
</dbReference>